<sequence length="328" mass="36875">MTTYILQALILSAITVSIAAAVQTFNIGVNYGMLGDDMLDAIEVVKILKMYSIDNLRILAPDHATLEALRKSNIKLCLGIRNEDLPYLATRQKDMNEWFAENVQPYVEEVIFSYITVGHETIPSDYAPFILPVMQDLQTLLHSHGLDSIKVSTVISTASLGTSSPPSHGIFSTETRVTMIDVLKFLKNTNSPLLINVYPYFVVAEDPVNVRLDYALFTAKDVVVKDGNLSYYNMFEAIVDSFFWAMEKEGFNDVEVVISESGWPSAGNGNLTTPEMAYTYNYHFVRRVQNLGTPKRPQASLEGFIYELFNENRKGTTVEQNFGIMYPK</sequence>
<name>A0ACC1ATU8_9ROSI</name>
<evidence type="ECO:0000313" key="2">
    <source>
        <dbReference type="Proteomes" id="UP001164250"/>
    </source>
</evidence>
<keyword evidence="2" id="KW-1185">Reference proteome</keyword>
<proteinExistence type="predicted"/>
<protein>
    <submittedName>
        <fullName evidence="1">Uncharacterized protein</fullName>
    </submittedName>
</protein>
<comment type="caution">
    <text evidence="1">The sequence shown here is derived from an EMBL/GenBank/DDBJ whole genome shotgun (WGS) entry which is preliminary data.</text>
</comment>
<dbReference type="EMBL" id="CM047904">
    <property type="protein sequence ID" value="KAJ0090044.1"/>
    <property type="molecule type" value="Genomic_DNA"/>
</dbReference>
<evidence type="ECO:0000313" key="1">
    <source>
        <dbReference type="EMBL" id="KAJ0090044.1"/>
    </source>
</evidence>
<gene>
    <name evidence="1" type="ORF">Patl1_13574</name>
</gene>
<accession>A0ACC1ATU8</accession>
<reference evidence="2" key="1">
    <citation type="journal article" date="2023" name="G3 (Bethesda)">
        <title>Genome assembly and association tests identify interacting loci associated with vigor, precocity, and sex in interspecific pistachio rootstocks.</title>
        <authorList>
            <person name="Palmer W."/>
            <person name="Jacygrad E."/>
            <person name="Sagayaradj S."/>
            <person name="Cavanaugh K."/>
            <person name="Han R."/>
            <person name="Bertier L."/>
            <person name="Beede B."/>
            <person name="Kafkas S."/>
            <person name="Golino D."/>
            <person name="Preece J."/>
            <person name="Michelmore R."/>
        </authorList>
    </citation>
    <scope>NUCLEOTIDE SEQUENCE [LARGE SCALE GENOMIC DNA]</scope>
</reference>
<organism evidence="1 2">
    <name type="scientific">Pistacia atlantica</name>
    <dbReference type="NCBI Taxonomy" id="434234"/>
    <lineage>
        <taxon>Eukaryota</taxon>
        <taxon>Viridiplantae</taxon>
        <taxon>Streptophyta</taxon>
        <taxon>Embryophyta</taxon>
        <taxon>Tracheophyta</taxon>
        <taxon>Spermatophyta</taxon>
        <taxon>Magnoliopsida</taxon>
        <taxon>eudicotyledons</taxon>
        <taxon>Gunneridae</taxon>
        <taxon>Pentapetalae</taxon>
        <taxon>rosids</taxon>
        <taxon>malvids</taxon>
        <taxon>Sapindales</taxon>
        <taxon>Anacardiaceae</taxon>
        <taxon>Pistacia</taxon>
    </lineage>
</organism>
<dbReference type="Proteomes" id="UP001164250">
    <property type="component" value="Chromosome 8"/>
</dbReference>